<reference evidence="9" key="1">
    <citation type="submission" date="2025-04" db="UniProtKB">
        <authorList>
            <consortium name="RefSeq"/>
        </authorList>
    </citation>
    <scope>IDENTIFICATION</scope>
    <source>
        <tissue evidence="9">Whole insect</tissue>
    </source>
</reference>
<evidence type="ECO:0000313" key="8">
    <source>
        <dbReference type="Proteomes" id="UP001652700"/>
    </source>
</evidence>
<evidence type="ECO:0000256" key="4">
    <source>
        <dbReference type="ARBA" id="ARBA00022490"/>
    </source>
</evidence>
<evidence type="ECO:0000313" key="9">
    <source>
        <dbReference type="RefSeq" id="XP_028143114.1"/>
    </source>
</evidence>
<evidence type="ECO:0000256" key="6">
    <source>
        <dbReference type="SAM" id="MobiDB-lite"/>
    </source>
</evidence>
<dbReference type="EnsemblMetazoa" id="XM_028287313.2">
    <property type="protein sequence ID" value="XP_028143114.1"/>
    <property type="gene ID" value="LOC114336926"/>
</dbReference>
<sequence>MLSENQNLAMNGYLESISTNLENSRNCLRRIARHDDTEFSNQSILNVMEKFVKTVNKMDETILVPCRLMDLKVGDEQDPACQNSKTKSSHSVHQILSSTDLFEIYNMLNGVKDSLLWGGAQEPPKNPPPPTTAIVTSVTTPIVKGHIRRPSSVSVTSTNSSSTLSDTDSESGSNEIDSGIDETSQEEGKAERIAQDFKRHLHGLTSTLRHMTEAAQYLTWRYQYDIGGPV</sequence>
<dbReference type="GO" id="GO:0046890">
    <property type="term" value="P:regulation of lipid biosynthetic process"/>
    <property type="evidence" value="ECO:0007669"/>
    <property type="project" value="TreeGrafter"/>
</dbReference>
<name>A0A6P7G2D6_DIAVI</name>
<keyword evidence="5" id="KW-0539">Nucleus</keyword>
<evidence type="ECO:0000256" key="3">
    <source>
        <dbReference type="ARBA" id="ARBA00009488"/>
    </source>
</evidence>
<gene>
    <name evidence="9" type="primary">LOC114336926</name>
</gene>
<keyword evidence="8" id="KW-1185">Reference proteome</keyword>
<evidence type="ECO:0000256" key="2">
    <source>
        <dbReference type="ARBA" id="ARBA00004496"/>
    </source>
</evidence>
<keyword evidence="4" id="KW-0963">Cytoplasm</keyword>
<dbReference type="PANTHER" id="PTHR14315:SF17">
    <property type="entry name" value="MIP21584P"/>
    <property type="match status" value="1"/>
</dbReference>
<dbReference type="FunCoup" id="A0A6P7G2D6">
    <property type="interactions" value="297"/>
</dbReference>
<dbReference type="Proteomes" id="UP001652700">
    <property type="component" value="Unplaced"/>
</dbReference>
<accession>A0A6P7G2D6</accession>
<comment type="similarity">
    <text evidence="3">Belongs to the SPOT14 family.</text>
</comment>
<comment type="subcellular location">
    <subcellularLocation>
        <location evidence="2">Cytoplasm</location>
    </subcellularLocation>
    <subcellularLocation>
        <location evidence="1">Nucleus</location>
    </subcellularLocation>
</comment>
<reference evidence="7" key="2">
    <citation type="submission" date="2025-05" db="UniProtKB">
        <authorList>
            <consortium name="EnsemblMetazoa"/>
        </authorList>
    </citation>
    <scope>IDENTIFICATION</scope>
</reference>
<dbReference type="InterPro" id="IPR053719">
    <property type="entry name" value="Lipogen_MT_Stabilize_sf"/>
</dbReference>
<evidence type="ECO:0000256" key="5">
    <source>
        <dbReference type="ARBA" id="ARBA00023242"/>
    </source>
</evidence>
<feature type="region of interest" description="Disordered" evidence="6">
    <location>
        <begin position="147"/>
        <end position="191"/>
    </location>
</feature>
<evidence type="ECO:0000313" key="7">
    <source>
        <dbReference type="EnsemblMetazoa" id="XP_028143114.1"/>
    </source>
</evidence>
<evidence type="ECO:0000256" key="1">
    <source>
        <dbReference type="ARBA" id="ARBA00004123"/>
    </source>
</evidence>
<dbReference type="KEGG" id="dvv:114336926"/>
<proteinExistence type="inferred from homology"/>
<dbReference type="OrthoDB" id="5951908at2759"/>
<dbReference type="InterPro" id="IPR009786">
    <property type="entry name" value="Spot_14"/>
</dbReference>
<dbReference type="Gene3D" id="6.10.140.1610">
    <property type="match status" value="1"/>
</dbReference>
<dbReference type="InParanoid" id="A0A6P7G2D6"/>
<protein>
    <submittedName>
        <fullName evidence="9">Mid1-interacting protein 1-like isoform X1</fullName>
    </submittedName>
</protein>
<dbReference type="Pfam" id="PF07084">
    <property type="entry name" value="Spot_14"/>
    <property type="match status" value="1"/>
</dbReference>
<organism evidence="9">
    <name type="scientific">Diabrotica virgifera virgifera</name>
    <name type="common">western corn rootworm</name>
    <dbReference type="NCBI Taxonomy" id="50390"/>
    <lineage>
        <taxon>Eukaryota</taxon>
        <taxon>Metazoa</taxon>
        <taxon>Ecdysozoa</taxon>
        <taxon>Arthropoda</taxon>
        <taxon>Hexapoda</taxon>
        <taxon>Insecta</taxon>
        <taxon>Pterygota</taxon>
        <taxon>Neoptera</taxon>
        <taxon>Endopterygota</taxon>
        <taxon>Coleoptera</taxon>
        <taxon>Polyphaga</taxon>
        <taxon>Cucujiformia</taxon>
        <taxon>Chrysomeloidea</taxon>
        <taxon>Chrysomelidae</taxon>
        <taxon>Galerucinae</taxon>
        <taxon>Diabroticina</taxon>
        <taxon>Diabroticites</taxon>
        <taxon>Diabrotica</taxon>
    </lineage>
</organism>
<feature type="compositionally biased region" description="Low complexity" evidence="6">
    <location>
        <begin position="151"/>
        <end position="173"/>
    </location>
</feature>
<dbReference type="PANTHER" id="PTHR14315">
    <property type="entry name" value="SPOT14 FAMILY MEMBER"/>
    <property type="match status" value="1"/>
</dbReference>
<dbReference type="RefSeq" id="XP_028143114.1">
    <property type="nucleotide sequence ID" value="XM_028287313.1"/>
</dbReference>
<dbReference type="AlphaFoldDB" id="A0A6P7G2D6"/>
<dbReference type="GeneID" id="114336926"/>
<dbReference type="GO" id="GO:0005634">
    <property type="term" value="C:nucleus"/>
    <property type="evidence" value="ECO:0007669"/>
    <property type="project" value="UniProtKB-SubCell"/>
</dbReference>
<dbReference type="GO" id="GO:0005829">
    <property type="term" value="C:cytosol"/>
    <property type="evidence" value="ECO:0007669"/>
    <property type="project" value="TreeGrafter"/>
</dbReference>